<keyword evidence="1" id="KW-0175">Coiled coil</keyword>
<reference evidence="3" key="1">
    <citation type="submission" date="2021-02" db="EMBL/GenBank/DDBJ databases">
        <authorList>
            <person name="Nowell W R."/>
        </authorList>
    </citation>
    <scope>NUCLEOTIDE SEQUENCE</scope>
</reference>
<feature type="coiled-coil region" evidence="1">
    <location>
        <begin position="178"/>
        <end position="205"/>
    </location>
</feature>
<dbReference type="AlphaFoldDB" id="A0A819Y6U4"/>
<evidence type="ECO:0000313" key="4">
    <source>
        <dbReference type="Proteomes" id="UP000663881"/>
    </source>
</evidence>
<feature type="region of interest" description="Disordered" evidence="2">
    <location>
        <begin position="53"/>
        <end position="74"/>
    </location>
</feature>
<evidence type="ECO:0000313" key="3">
    <source>
        <dbReference type="EMBL" id="CAF4145545.1"/>
    </source>
</evidence>
<gene>
    <name evidence="3" type="ORF">OKA104_LOCUS37966</name>
</gene>
<accession>A0A819Y6U4</accession>
<comment type="caution">
    <text evidence="3">The sequence shown here is derived from an EMBL/GenBank/DDBJ whole genome shotgun (WGS) entry which is preliminary data.</text>
</comment>
<feature type="non-terminal residue" evidence="3">
    <location>
        <position position="1"/>
    </location>
</feature>
<evidence type="ECO:0000256" key="2">
    <source>
        <dbReference type="SAM" id="MobiDB-lite"/>
    </source>
</evidence>
<dbReference type="Proteomes" id="UP000663881">
    <property type="component" value="Unassembled WGS sequence"/>
</dbReference>
<dbReference type="EMBL" id="CAJOAY010006602">
    <property type="protein sequence ID" value="CAF4145545.1"/>
    <property type="molecule type" value="Genomic_DNA"/>
</dbReference>
<proteinExistence type="predicted"/>
<sequence length="418" mass="49792">MAARNQPPFNDLFHGFHDDDDEGMDDYIDFNNPYRTMDKDDDISDVIEIQGEEEEEIERQLSTTTEPSQLSSSSSSVYQKFERMLRPIVDKVAHVFNMKHLYQLVILQHQLTFIQLNIKLWTTYLYSGTGRLLNQEEQATVMIHTMPNIWPEDVKIMMIEKRVTTATNTNEISDNYCLNYVQQTLREFQEQITRYQNELDMKQTDVDMTYWTPTIKQAMENFVEHQGIKAHRLRIEGKLLLIKYDYRDRCLELAVQNENPNEYQMGTFRNLIQTKFDKEKAICEVALLKQRLLYRCLPEMIANIQLPVPTSLASIQNEKTRQRLMNRHEKIVERTKSDMMHVYVIVAETQMNEYTMKFDTDMAQMEQDQRAALDHEKFNEPMLNIIKQRLQNIDERFRCLHQLKLHFFRANSEDQELD</sequence>
<feature type="compositionally biased region" description="Low complexity" evidence="2">
    <location>
        <begin position="62"/>
        <end position="74"/>
    </location>
</feature>
<organism evidence="3 4">
    <name type="scientific">Adineta steineri</name>
    <dbReference type="NCBI Taxonomy" id="433720"/>
    <lineage>
        <taxon>Eukaryota</taxon>
        <taxon>Metazoa</taxon>
        <taxon>Spiralia</taxon>
        <taxon>Gnathifera</taxon>
        <taxon>Rotifera</taxon>
        <taxon>Eurotatoria</taxon>
        <taxon>Bdelloidea</taxon>
        <taxon>Adinetida</taxon>
        <taxon>Adinetidae</taxon>
        <taxon>Adineta</taxon>
    </lineage>
</organism>
<protein>
    <submittedName>
        <fullName evidence="3">Uncharacterized protein</fullName>
    </submittedName>
</protein>
<evidence type="ECO:0000256" key="1">
    <source>
        <dbReference type="SAM" id="Coils"/>
    </source>
</evidence>
<name>A0A819Y6U4_9BILA</name>